<organism evidence="2 3">
    <name type="scientific">Brassica cretica</name>
    <name type="common">Mustard</name>
    <dbReference type="NCBI Taxonomy" id="69181"/>
    <lineage>
        <taxon>Eukaryota</taxon>
        <taxon>Viridiplantae</taxon>
        <taxon>Streptophyta</taxon>
        <taxon>Embryophyta</taxon>
        <taxon>Tracheophyta</taxon>
        <taxon>Spermatophyta</taxon>
        <taxon>Magnoliopsida</taxon>
        <taxon>eudicotyledons</taxon>
        <taxon>Gunneridae</taxon>
        <taxon>Pentapetalae</taxon>
        <taxon>rosids</taxon>
        <taxon>malvids</taxon>
        <taxon>Brassicales</taxon>
        <taxon>Brassicaceae</taxon>
        <taxon>Brassiceae</taxon>
        <taxon>Brassica</taxon>
    </lineage>
</organism>
<keyword evidence="3" id="KW-1185">Reference proteome</keyword>
<evidence type="ECO:0000313" key="2">
    <source>
        <dbReference type="EMBL" id="KAF3518810.1"/>
    </source>
</evidence>
<evidence type="ECO:0000256" key="1">
    <source>
        <dbReference type="SAM" id="MobiDB-lite"/>
    </source>
</evidence>
<evidence type="ECO:0000313" key="3">
    <source>
        <dbReference type="Proteomes" id="UP000266723"/>
    </source>
</evidence>
<sequence length="350" mass="40225">MITFFLRQIQLKEKSELRGRHVTCLDQSLVIMSRMTSADSHNEFTATGTNVREEEFDKNKLIFCYKQQHMAASSAMYRSVEMISRGDLKGTLYRCTKAVEDCNMAMVDLSATKNGFRFCQEAYMSSCLHVFVNKKPGSHITETVLTSMHLVLGGAQRLDLANILHADCTSHGNMRINKTTRPANFLIPSTHGSQQYREDMSTVSIDASSMATCSGGSEHCPHRSFAQPSRSKKSDRNQKTESICCVMMKDMRQSQTKLENKLIAAYALLNLRPEITFCSLVNLQLRYRTRLLSSQAVVYSIWKRRNNMLHNQTSVPPLFIFREIDRNVRNIIHARKCRRRFRKLIECWLI</sequence>
<feature type="region of interest" description="Disordered" evidence="1">
    <location>
        <begin position="215"/>
        <end position="238"/>
    </location>
</feature>
<dbReference type="Proteomes" id="UP000266723">
    <property type="component" value="Unassembled WGS sequence"/>
</dbReference>
<accession>A0ABQ7AXB8</accession>
<gene>
    <name evidence="2" type="ORF">DY000_02059033</name>
</gene>
<dbReference type="EMBL" id="QGKV02001556">
    <property type="protein sequence ID" value="KAF3518810.1"/>
    <property type="molecule type" value="Genomic_DNA"/>
</dbReference>
<protein>
    <submittedName>
        <fullName evidence="2">Uncharacterized protein</fullName>
    </submittedName>
</protein>
<name>A0ABQ7AXB8_BRACR</name>
<comment type="caution">
    <text evidence="2">The sequence shown here is derived from an EMBL/GenBank/DDBJ whole genome shotgun (WGS) entry which is preliminary data.</text>
</comment>
<reference evidence="2 3" key="1">
    <citation type="journal article" date="2020" name="BMC Genomics">
        <title>Intraspecific diversification of the crop wild relative Brassica cretica Lam. using demographic model selection.</title>
        <authorList>
            <person name="Kioukis A."/>
            <person name="Michalopoulou V.A."/>
            <person name="Briers L."/>
            <person name="Pirintsos S."/>
            <person name="Studholme D.J."/>
            <person name="Pavlidis P."/>
            <person name="Sarris P.F."/>
        </authorList>
    </citation>
    <scope>NUCLEOTIDE SEQUENCE [LARGE SCALE GENOMIC DNA]</scope>
    <source>
        <strain evidence="3">cv. PFS-1207/04</strain>
    </source>
</reference>
<proteinExistence type="predicted"/>